<evidence type="ECO:0000256" key="1">
    <source>
        <dbReference type="SAM" id="MobiDB-lite"/>
    </source>
</evidence>
<name>A0A2T2N8B0_CORCC</name>
<dbReference type="AlphaFoldDB" id="A0A2T2N8B0"/>
<feature type="region of interest" description="Disordered" evidence="1">
    <location>
        <begin position="139"/>
        <end position="158"/>
    </location>
</feature>
<dbReference type="EMBL" id="KZ678144">
    <property type="protein sequence ID" value="PSN61476.1"/>
    <property type="molecule type" value="Genomic_DNA"/>
</dbReference>
<sequence length="183" mass="19306">MRPIITVQYTAHHGHNVAHQTASLSSRITKSYKESRTQRRNSIILLPRTTTTTPPLSRIHDITFLPQVQLHEKMKFTTSTSFLLLSLSSLSLATPAPNAAPAALEPIKASTHAQLDAALAARAAVPEVEARTAGVVLEGRAKKPKTGSGGSGNSTEGAAGVMGRPSILAMEVGALGLGVWLWG</sequence>
<evidence type="ECO:0000313" key="3">
    <source>
        <dbReference type="Proteomes" id="UP000240883"/>
    </source>
</evidence>
<proteinExistence type="predicted"/>
<protein>
    <submittedName>
        <fullName evidence="2">Uncharacterized protein</fullName>
    </submittedName>
</protein>
<accession>A0A2T2N8B0</accession>
<reference evidence="2 3" key="1">
    <citation type="journal article" date="2018" name="Front. Microbiol.">
        <title>Genome-Wide Analysis of Corynespora cassiicola Leaf Fall Disease Putative Effectors.</title>
        <authorList>
            <person name="Lopez D."/>
            <person name="Ribeiro S."/>
            <person name="Label P."/>
            <person name="Fumanal B."/>
            <person name="Venisse J.S."/>
            <person name="Kohler A."/>
            <person name="de Oliveira R.R."/>
            <person name="Labutti K."/>
            <person name="Lipzen A."/>
            <person name="Lail K."/>
            <person name="Bauer D."/>
            <person name="Ohm R.A."/>
            <person name="Barry K.W."/>
            <person name="Spatafora J."/>
            <person name="Grigoriev I.V."/>
            <person name="Martin F.M."/>
            <person name="Pujade-Renaud V."/>
        </authorList>
    </citation>
    <scope>NUCLEOTIDE SEQUENCE [LARGE SCALE GENOMIC DNA]</scope>
    <source>
        <strain evidence="2 3">Philippines</strain>
    </source>
</reference>
<keyword evidence="3" id="KW-1185">Reference proteome</keyword>
<gene>
    <name evidence="2" type="ORF">BS50DRAFT_639284</name>
</gene>
<dbReference type="Proteomes" id="UP000240883">
    <property type="component" value="Unassembled WGS sequence"/>
</dbReference>
<organism evidence="2 3">
    <name type="scientific">Corynespora cassiicola Philippines</name>
    <dbReference type="NCBI Taxonomy" id="1448308"/>
    <lineage>
        <taxon>Eukaryota</taxon>
        <taxon>Fungi</taxon>
        <taxon>Dikarya</taxon>
        <taxon>Ascomycota</taxon>
        <taxon>Pezizomycotina</taxon>
        <taxon>Dothideomycetes</taxon>
        <taxon>Pleosporomycetidae</taxon>
        <taxon>Pleosporales</taxon>
        <taxon>Corynesporascaceae</taxon>
        <taxon>Corynespora</taxon>
    </lineage>
</organism>
<evidence type="ECO:0000313" key="2">
    <source>
        <dbReference type="EMBL" id="PSN61476.1"/>
    </source>
</evidence>